<feature type="compositionally biased region" description="Basic and acidic residues" evidence="1">
    <location>
        <begin position="26"/>
        <end position="37"/>
    </location>
</feature>
<comment type="caution">
    <text evidence="3">The sequence shown here is derived from an EMBL/GenBank/DDBJ whole genome shotgun (WGS) entry which is preliminary data.</text>
</comment>
<evidence type="ECO:0000256" key="1">
    <source>
        <dbReference type="SAM" id="MobiDB-lite"/>
    </source>
</evidence>
<proteinExistence type="predicted"/>
<feature type="compositionally biased region" description="Acidic residues" evidence="1">
    <location>
        <begin position="1"/>
        <end position="11"/>
    </location>
</feature>
<feature type="domain" description="Thioredoxin" evidence="2">
    <location>
        <begin position="36"/>
        <end position="180"/>
    </location>
</feature>
<dbReference type="GO" id="GO:0016209">
    <property type="term" value="F:antioxidant activity"/>
    <property type="evidence" value="ECO:0007669"/>
    <property type="project" value="InterPro"/>
</dbReference>
<dbReference type="GO" id="GO:0016491">
    <property type="term" value="F:oxidoreductase activity"/>
    <property type="evidence" value="ECO:0007669"/>
    <property type="project" value="InterPro"/>
</dbReference>
<feature type="region of interest" description="Disordered" evidence="1">
    <location>
        <begin position="1"/>
        <end position="38"/>
    </location>
</feature>
<dbReference type="Gene3D" id="2.60.120.260">
    <property type="entry name" value="Galactose-binding domain-like"/>
    <property type="match status" value="1"/>
</dbReference>
<dbReference type="InterPro" id="IPR000866">
    <property type="entry name" value="AhpC/TSA"/>
</dbReference>
<name>A0A853CQT7_9MICO</name>
<dbReference type="EMBL" id="JACCFL010000001">
    <property type="protein sequence ID" value="NYJ22782.1"/>
    <property type="molecule type" value="Genomic_DNA"/>
</dbReference>
<dbReference type="GO" id="GO:0016853">
    <property type="term" value="F:isomerase activity"/>
    <property type="evidence" value="ECO:0007669"/>
    <property type="project" value="UniProtKB-KW"/>
</dbReference>
<dbReference type="Pfam" id="PF17991">
    <property type="entry name" value="Thioredoxin_10"/>
    <property type="match status" value="1"/>
</dbReference>
<evidence type="ECO:0000259" key="2">
    <source>
        <dbReference type="PROSITE" id="PS51352"/>
    </source>
</evidence>
<protein>
    <submittedName>
        <fullName evidence="3">Thiol-disulfide isomerase/thioredoxin</fullName>
    </submittedName>
</protein>
<dbReference type="InterPro" id="IPR050553">
    <property type="entry name" value="Thioredoxin_ResA/DsbE_sf"/>
</dbReference>
<gene>
    <name evidence="3" type="ORF">HNR13_001069</name>
</gene>
<dbReference type="RefSeq" id="WP_179604793.1">
    <property type="nucleotide sequence ID" value="NZ_BAABEH010000001.1"/>
</dbReference>
<dbReference type="InterPro" id="IPR013766">
    <property type="entry name" value="Thioredoxin_domain"/>
</dbReference>
<dbReference type="PANTHER" id="PTHR42852">
    <property type="entry name" value="THIOL:DISULFIDE INTERCHANGE PROTEIN DSBE"/>
    <property type="match status" value="1"/>
</dbReference>
<dbReference type="AlphaFoldDB" id="A0A853CQT7"/>
<dbReference type="PANTHER" id="PTHR42852:SF13">
    <property type="entry name" value="PROTEIN DIPZ"/>
    <property type="match status" value="1"/>
</dbReference>
<dbReference type="PROSITE" id="PS51352">
    <property type="entry name" value="THIOREDOXIN_2"/>
    <property type="match status" value="1"/>
</dbReference>
<reference evidence="3 4" key="1">
    <citation type="submission" date="2020-07" db="EMBL/GenBank/DDBJ databases">
        <title>Sequencing the genomes of 1000 actinobacteria strains.</title>
        <authorList>
            <person name="Klenk H.-P."/>
        </authorList>
    </citation>
    <scope>NUCLEOTIDE SEQUENCE [LARGE SCALE GENOMIC DNA]</scope>
    <source>
        <strain evidence="3 4">DSM 15165</strain>
    </source>
</reference>
<evidence type="ECO:0000313" key="4">
    <source>
        <dbReference type="Proteomes" id="UP000578352"/>
    </source>
</evidence>
<dbReference type="Pfam" id="PF00578">
    <property type="entry name" value="AhpC-TSA"/>
    <property type="match status" value="1"/>
</dbReference>
<accession>A0A853CQT7</accession>
<evidence type="ECO:0000313" key="3">
    <source>
        <dbReference type="EMBL" id="NYJ22782.1"/>
    </source>
</evidence>
<keyword evidence="3" id="KW-0413">Isomerase</keyword>
<dbReference type="Proteomes" id="UP000578352">
    <property type="component" value="Unassembled WGS sequence"/>
</dbReference>
<dbReference type="InterPro" id="IPR036249">
    <property type="entry name" value="Thioredoxin-like_sf"/>
</dbReference>
<dbReference type="InterPro" id="IPR041017">
    <property type="entry name" value="Thioredoxin_10"/>
</dbReference>
<organism evidence="3 4">
    <name type="scientific">Leifsonia shinshuensis</name>
    <dbReference type="NCBI Taxonomy" id="150026"/>
    <lineage>
        <taxon>Bacteria</taxon>
        <taxon>Bacillati</taxon>
        <taxon>Actinomycetota</taxon>
        <taxon>Actinomycetes</taxon>
        <taxon>Micrococcales</taxon>
        <taxon>Microbacteriaceae</taxon>
        <taxon>Leifsonia</taxon>
    </lineage>
</organism>
<dbReference type="SUPFAM" id="SSF52833">
    <property type="entry name" value="Thioredoxin-like"/>
    <property type="match status" value="1"/>
</dbReference>
<dbReference type="Gene3D" id="3.40.30.10">
    <property type="entry name" value="Glutaredoxin"/>
    <property type="match status" value="1"/>
</dbReference>
<sequence length="356" mass="38818">MSDRDDGDGLDASDGPRRSFRSLLHRQPDDERGHLPDEGALGPLSRATAWLNSPPLTPAGLRGRVVLVDFWTFTCVNWLRTAPYLRAWHAKYAAAGLTVVGVHTPEFGFEHDLATVTERVRRLGIEYPVAVDSDYGVWGDFDNHYWPALYVADADGRLRYHHFGEGEYMMTEMVLQQLLLDAGADGIDGDLVSPEAHGLEVAADWRSLRSPETYLGYGQSSGFASEDAGLYDLSSVYPGGARLALNEWDLAGRWTQTRDAAVLDEPGGRISFAFHARDANLVMGPAAGRGAVPFRVLLDGKAPGEAHGTDVDALGNGVLDRQDTFQLVRQPGPVATRLLEVEFPEGGAEAFCFTFG</sequence>